<keyword evidence="4" id="KW-1185">Reference proteome</keyword>
<reference evidence="3" key="3">
    <citation type="submission" date="2021-06" db="EMBL/GenBank/DDBJ databases">
        <title>Genomic Description and Analysis of Intracellular Bacteria, Candidatus Berkiella cookevillensis and Candidatus Berkiella aquae.</title>
        <authorList>
            <person name="Kidane D.T."/>
            <person name="Mehari Y.T."/>
            <person name="Rice F.C."/>
            <person name="Arivett B.A."/>
            <person name="Farone A.L."/>
            <person name="Berk S.G."/>
            <person name="Farone M.B."/>
        </authorList>
    </citation>
    <scope>NUCLEOTIDE SEQUENCE</scope>
    <source>
        <strain evidence="3">HT99</strain>
    </source>
</reference>
<comment type="caution">
    <text evidence="2">The sequence shown here is derived from an EMBL/GenBank/DDBJ whole genome shotgun (WGS) entry which is preliminary data.</text>
</comment>
<dbReference type="GO" id="GO:0032259">
    <property type="term" value="P:methylation"/>
    <property type="evidence" value="ECO:0007669"/>
    <property type="project" value="UniProtKB-KW"/>
</dbReference>
<evidence type="ECO:0000313" key="3">
    <source>
        <dbReference type="EMBL" id="MCS5712174.1"/>
    </source>
</evidence>
<evidence type="ECO:0000313" key="4">
    <source>
        <dbReference type="Proteomes" id="UP000051497"/>
    </source>
</evidence>
<protein>
    <submittedName>
        <fullName evidence="3">Class I SAM-dependent methyltransferase</fullName>
    </submittedName>
    <submittedName>
        <fullName evidence="2">Methyltransferase domain protein</fullName>
    </submittedName>
</protein>
<dbReference type="InterPro" id="IPR029063">
    <property type="entry name" value="SAM-dependent_MTases_sf"/>
</dbReference>
<dbReference type="EMBL" id="LKAJ01000011">
    <property type="protein sequence ID" value="KRG20533.1"/>
    <property type="molecule type" value="Genomic_DNA"/>
</dbReference>
<dbReference type="STRING" id="295108.HT99x_02464"/>
<evidence type="ECO:0000313" key="2">
    <source>
        <dbReference type="EMBL" id="KRG20533.1"/>
    </source>
</evidence>
<accession>A0A0Q9YIM2</accession>
<dbReference type="SUPFAM" id="SSF53335">
    <property type="entry name" value="S-adenosyl-L-methionine-dependent methyltransferases"/>
    <property type="match status" value="1"/>
</dbReference>
<dbReference type="GO" id="GO:0008168">
    <property type="term" value="F:methyltransferase activity"/>
    <property type="evidence" value="ECO:0007669"/>
    <property type="project" value="UniProtKB-KW"/>
</dbReference>
<dbReference type="Pfam" id="PF13649">
    <property type="entry name" value="Methyltransf_25"/>
    <property type="match status" value="1"/>
</dbReference>
<keyword evidence="2" id="KW-0489">Methyltransferase</keyword>
<dbReference type="Gene3D" id="3.40.50.150">
    <property type="entry name" value="Vaccinia Virus protein VP39"/>
    <property type="match status" value="1"/>
</dbReference>
<dbReference type="Proteomes" id="UP000051497">
    <property type="component" value="Unassembled WGS sequence"/>
</dbReference>
<dbReference type="InterPro" id="IPR041698">
    <property type="entry name" value="Methyltransf_25"/>
</dbReference>
<dbReference type="EMBL" id="LKAJ02000001">
    <property type="protein sequence ID" value="MCS5712174.1"/>
    <property type="molecule type" value="Genomic_DNA"/>
</dbReference>
<proteinExistence type="predicted"/>
<reference evidence="2" key="1">
    <citation type="submission" date="2015-09" db="EMBL/GenBank/DDBJ databases">
        <title>Draft Genome Sequences of Two Novel Amoeba-resistant Intranuclear Bacteria, Candidatus Berkiella cookevillensis and Candidatus Berkiella aquae.</title>
        <authorList>
            <person name="Mehari Y.T."/>
            <person name="Arivett B.A."/>
            <person name="Farone A.L."/>
            <person name="Gunderson J.H."/>
            <person name="Farone M.B."/>
        </authorList>
    </citation>
    <scope>NUCLEOTIDE SEQUENCE [LARGE SCALE GENOMIC DNA]</scope>
    <source>
        <strain evidence="2">HT99</strain>
    </source>
</reference>
<gene>
    <name evidence="3" type="ORF">HT99x_012085</name>
    <name evidence="2" type="ORF">HT99x_02464</name>
</gene>
<organism evidence="2">
    <name type="scientific">Candidatus Berkiella aquae</name>
    <dbReference type="NCBI Taxonomy" id="295108"/>
    <lineage>
        <taxon>Bacteria</taxon>
        <taxon>Pseudomonadati</taxon>
        <taxon>Pseudomonadota</taxon>
        <taxon>Gammaproteobacteria</taxon>
        <taxon>Candidatus Berkiellales</taxon>
        <taxon>Candidatus Berkiellaceae</taxon>
        <taxon>Candidatus Berkiella</taxon>
    </lineage>
</organism>
<evidence type="ECO:0000259" key="1">
    <source>
        <dbReference type="Pfam" id="PF13649"/>
    </source>
</evidence>
<dbReference type="PATRIC" id="fig|1590043.3.peg.2510"/>
<dbReference type="RefSeq" id="WP_158003408.1">
    <property type="nucleotide sequence ID" value="NZ_LKAJ02000001.1"/>
</dbReference>
<feature type="domain" description="Methyltransferase" evidence="1">
    <location>
        <begin position="38"/>
        <end position="133"/>
    </location>
</feature>
<sequence>MHTYLHLCTQYYDWDKPKVFEDELAFYMQYILAAKGPILEPMCGTGRFLLPVLEAGFDIHGFDASVYMLEKLQQKCQQRNLQPLVWRQFLHDFKTTTAYDLMLIPGGSFGLIIDPVQVKLSLQQMYEHLLPGGKLVFEIETLKAVPERLGVWEGDAKFNQDDNDSMIILSTCALRPQGQVGSIICRYELVQKGNLVKTEIEHFQLRFYTIEEMNECLKSVGFNQIHHYKKYDKSQAASNQDKFIIYECVK</sequence>
<keyword evidence="2" id="KW-0808">Transferase</keyword>
<dbReference type="OrthoDB" id="9804312at2"/>
<name>A0A0Q9YIM2_9GAMM</name>
<dbReference type="AlphaFoldDB" id="A0A0Q9YIM2"/>
<dbReference type="Gene3D" id="2.20.25.110">
    <property type="entry name" value="S-adenosyl-L-methionine-dependent methyltransferases"/>
    <property type="match status" value="1"/>
</dbReference>
<reference evidence="3" key="2">
    <citation type="journal article" date="2016" name="Genome Announc.">
        <title>Draft Genome Sequences of Two Novel Amoeba-Resistant Intranuclear Bacteria, 'Candidatus Berkiella cookevillensis' and 'Candidatus Berkiella aquae'.</title>
        <authorList>
            <person name="Mehari Y.T."/>
            <person name="Arivett B.A."/>
            <person name="Farone A.L."/>
            <person name="Gunderson J.H."/>
            <person name="Farone M.B."/>
        </authorList>
    </citation>
    <scope>NUCLEOTIDE SEQUENCE</scope>
    <source>
        <strain evidence="3">HT99</strain>
    </source>
</reference>
<dbReference type="CDD" id="cd02440">
    <property type="entry name" value="AdoMet_MTases"/>
    <property type="match status" value="1"/>
</dbReference>